<evidence type="ECO:0000256" key="1">
    <source>
        <dbReference type="ARBA" id="ARBA00022723"/>
    </source>
</evidence>
<dbReference type="InterPro" id="IPR002058">
    <property type="entry name" value="PAP_assoc"/>
</dbReference>
<feature type="domain" description="PAP-associated" evidence="4">
    <location>
        <begin position="675"/>
        <end position="729"/>
    </location>
</feature>
<dbReference type="PANTHER" id="PTHR23092:SF15">
    <property type="entry name" value="INACTIVE NON-CANONICAL POLY(A) RNA POLYMERASE PROTEIN TRF4-2-RELATED"/>
    <property type="match status" value="1"/>
</dbReference>
<dbReference type="Gene3D" id="1.10.1410.10">
    <property type="match status" value="1"/>
</dbReference>
<organism evidence="5 6">
    <name type="scientific">Plasmodiophora brassicae</name>
    <name type="common">Clubroot disease agent</name>
    <dbReference type="NCBI Taxonomy" id="37360"/>
    <lineage>
        <taxon>Eukaryota</taxon>
        <taxon>Sar</taxon>
        <taxon>Rhizaria</taxon>
        <taxon>Endomyxa</taxon>
        <taxon>Phytomyxea</taxon>
        <taxon>Plasmodiophorida</taxon>
        <taxon>Plasmodiophoridae</taxon>
        <taxon>Plasmodiophora</taxon>
    </lineage>
</organism>
<dbReference type="AlphaFoldDB" id="A0A3P3YKJ8"/>
<evidence type="ECO:0000259" key="4">
    <source>
        <dbReference type="Pfam" id="PF03828"/>
    </source>
</evidence>
<keyword evidence="1" id="KW-0479">Metal-binding</keyword>
<dbReference type="Gene3D" id="3.30.460.10">
    <property type="entry name" value="Beta Polymerase, domain 2"/>
    <property type="match status" value="1"/>
</dbReference>
<feature type="compositionally biased region" description="Acidic residues" evidence="3">
    <location>
        <begin position="364"/>
        <end position="380"/>
    </location>
</feature>
<gene>
    <name evidence="5" type="ORF">PLBR_LOCUS7937</name>
</gene>
<protein>
    <recommendedName>
        <fullName evidence="4">PAP-associated domain-containing protein</fullName>
    </recommendedName>
</protein>
<keyword evidence="5" id="KW-0496">Mitochondrion</keyword>
<dbReference type="InterPro" id="IPR045862">
    <property type="entry name" value="Trf4-like"/>
</dbReference>
<keyword evidence="2" id="KW-0460">Magnesium</keyword>
<feature type="compositionally biased region" description="Basic and acidic residues" evidence="3">
    <location>
        <begin position="330"/>
        <end position="343"/>
    </location>
</feature>
<dbReference type="Pfam" id="PF03828">
    <property type="entry name" value="PAP_assoc"/>
    <property type="match status" value="1"/>
</dbReference>
<dbReference type="Proteomes" id="UP000290189">
    <property type="component" value="Unassembled WGS sequence"/>
</dbReference>
<feature type="compositionally biased region" description="Polar residues" evidence="3">
    <location>
        <begin position="316"/>
        <end position="329"/>
    </location>
</feature>
<dbReference type="SUPFAM" id="SSF81631">
    <property type="entry name" value="PAP/OAS1 substrate-binding domain"/>
    <property type="match status" value="1"/>
</dbReference>
<dbReference type="PANTHER" id="PTHR23092">
    <property type="entry name" value="POLY(A) RNA POLYMERASE"/>
    <property type="match status" value="1"/>
</dbReference>
<dbReference type="GO" id="GO:0031123">
    <property type="term" value="P:RNA 3'-end processing"/>
    <property type="evidence" value="ECO:0007669"/>
    <property type="project" value="TreeGrafter"/>
</dbReference>
<evidence type="ECO:0000256" key="2">
    <source>
        <dbReference type="ARBA" id="ARBA00022842"/>
    </source>
</evidence>
<dbReference type="InterPro" id="IPR043519">
    <property type="entry name" value="NT_sf"/>
</dbReference>
<feature type="compositionally biased region" description="Basic and acidic residues" evidence="3">
    <location>
        <begin position="383"/>
        <end position="402"/>
    </location>
</feature>
<dbReference type="GO" id="GO:0031499">
    <property type="term" value="C:TRAMP complex"/>
    <property type="evidence" value="ECO:0007669"/>
    <property type="project" value="TreeGrafter"/>
</dbReference>
<evidence type="ECO:0000313" key="5">
    <source>
        <dbReference type="EMBL" id="SPR00722.1"/>
    </source>
</evidence>
<dbReference type="EMBL" id="OVEO01000015">
    <property type="protein sequence ID" value="SPR00722.1"/>
    <property type="molecule type" value="Genomic_DNA"/>
</dbReference>
<dbReference type="GO" id="GO:0003729">
    <property type="term" value="F:mRNA binding"/>
    <property type="evidence" value="ECO:0007669"/>
    <property type="project" value="TreeGrafter"/>
</dbReference>
<dbReference type="GO" id="GO:0005730">
    <property type="term" value="C:nucleolus"/>
    <property type="evidence" value="ECO:0007669"/>
    <property type="project" value="TreeGrafter"/>
</dbReference>
<accession>A0A3P3YKJ8</accession>
<dbReference type="GO" id="GO:0046872">
    <property type="term" value="F:metal ion binding"/>
    <property type="evidence" value="ECO:0007669"/>
    <property type="project" value="UniProtKB-KW"/>
</dbReference>
<feature type="region of interest" description="Disordered" evidence="3">
    <location>
        <begin position="282"/>
        <end position="419"/>
    </location>
</feature>
<feature type="compositionally biased region" description="Basic residues" evidence="3">
    <location>
        <begin position="296"/>
        <end position="309"/>
    </location>
</feature>
<reference evidence="5 6" key="1">
    <citation type="submission" date="2018-03" db="EMBL/GenBank/DDBJ databases">
        <authorList>
            <person name="Fogelqvist J."/>
        </authorList>
    </citation>
    <scope>NUCLEOTIDE SEQUENCE [LARGE SCALE GENOMIC DNA]</scope>
</reference>
<proteinExistence type="predicted"/>
<sequence>MPGWQWIRAPCRPVDDRAHVADAVIHLEEARAALWEAESIIISAGRSFGADLLDIPVPSDRTAPHARPDHPIRHPNFTAAFAGFERAFAYNMMLHLDQVSRASPCTADACDKIMFEVTSLMRCEDPSRFYGDYQARVLPNLYARRDAGHVSLSARSFWNDTRVPVDHLAAAATMVMHQATSTKNMLRHMRIDRELLHGLYLRALNLSLASAEPTAPVPASAQNADVVVGRLLASTYRMMLLVKQLEHMDDLYKCAFDQLTSARAHIKQCRYLASLESLLAAEPEPCPRPGQPVAAKPRRRRSKKKRSKHDAKPNLLKTSGHTSPANLTMNEERAMEPAVHEEVAGNQSDVPDQPNRPMAMVDDATSEPDVSDSTHDDDLDAATCDHEEHSIVDDAKDEENGRSSETSSSAEDGTDPSIRHQLPLLTETLTDSDESAVDDVSMDVCVSNDDLSMGDQGPPDPDMVHIVLGIEKLLEPVDHPTGDDHLRRDLSQFLDWVRDARVMHDGIRDLVRRQVDRVIRAKFPGAAVVPTLSPVDDLYQQAPFTNVDLTIRNVDLPGDSVRCLKDVRATLSQMPVVSSSVSLVLAPAPRLVFKLRDFPVTVSLSWNVLLPNRFAAEAVTKYPTIEPVLLFAWYFLLRRGLHEASQGGVGWQLLVVMVVSHVQVNADDCQPESQGRCLRSFFTYYGTRFDYNRDCISVAGNGRLFPRPDRGATPPDEFRLCAESPHDPNVDLGRHASRIGAVVDAFKTASGLLTDYVPGQLLSKDMFGCDDVAHVVCP</sequence>
<evidence type="ECO:0000313" key="6">
    <source>
        <dbReference type="Proteomes" id="UP000290189"/>
    </source>
</evidence>
<evidence type="ECO:0000256" key="3">
    <source>
        <dbReference type="SAM" id="MobiDB-lite"/>
    </source>
</evidence>
<name>A0A3P3YKJ8_PLABS</name>
<dbReference type="GO" id="GO:0043634">
    <property type="term" value="P:polyadenylation-dependent ncRNA catabolic process"/>
    <property type="evidence" value="ECO:0007669"/>
    <property type="project" value="TreeGrafter"/>
</dbReference>
<geneLocation type="mitochondrion" evidence="5"/>
<dbReference type="GO" id="GO:1990817">
    <property type="term" value="F:poly(A) RNA polymerase activity"/>
    <property type="evidence" value="ECO:0007669"/>
    <property type="project" value="InterPro"/>
</dbReference>